<name>A0ABQ3G5H7_9BURK</name>
<evidence type="ECO:0000313" key="2">
    <source>
        <dbReference type="Proteomes" id="UP000626210"/>
    </source>
</evidence>
<dbReference type="Proteomes" id="UP000626210">
    <property type="component" value="Unassembled WGS sequence"/>
</dbReference>
<accession>A0ABQ3G5H7</accession>
<keyword evidence="2" id="KW-1185">Reference proteome</keyword>
<organism evidence="1 2">
    <name type="scientific">Pseudorhodoferax aquiterrae</name>
    <dbReference type="NCBI Taxonomy" id="747304"/>
    <lineage>
        <taxon>Bacteria</taxon>
        <taxon>Pseudomonadati</taxon>
        <taxon>Pseudomonadota</taxon>
        <taxon>Betaproteobacteria</taxon>
        <taxon>Burkholderiales</taxon>
        <taxon>Comamonadaceae</taxon>
    </lineage>
</organism>
<gene>
    <name evidence="1" type="ORF">GCM10007320_37510</name>
</gene>
<proteinExistence type="predicted"/>
<dbReference type="Gene3D" id="3.30.470.20">
    <property type="entry name" value="ATP-grasp fold, B domain"/>
    <property type="match status" value="1"/>
</dbReference>
<dbReference type="RefSeq" id="WP_189688454.1">
    <property type="nucleotide sequence ID" value="NZ_BMYK01000012.1"/>
</dbReference>
<dbReference type="EMBL" id="BMYK01000012">
    <property type="protein sequence ID" value="GHC89633.1"/>
    <property type="molecule type" value="Genomic_DNA"/>
</dbReference>
<evidence type="ECO:0000313" key="1">
    <source>
        <dbReference type="EMBL" id="GHC89633.1"/>
    </source>
</evidence>
<evidence type="ECO:0008006" key="3">
    <source>
        <dbReference type="Google" id="ProtNLM"/>
    </source>
</evidence>
<dbReference type="SUPFAM" id="SSF56059">
    <property type="entry name" value="Glutathione synthetase ATP-binding domain-like"/>
    <property type="match status" value="1"/>
</dbReference>
<comment type="caution">
    <text evidence="1">The sequence shown here is derived from an EMBL/GenBank/DDBJ whole genome shotgun (WGS) entry which is preliminary data.</text>
</comment>
<protein>
    <recommendedName>
        <fullName evidence="3">ATP-grasp domain-containing protein</fullName>
    </recommendedName>
</protein>
<reference evidence="2" key="1">
    <citation type="journal article" date="2019" name="Int. J. Syst. Evol. Microbiol.">
        <title>The Global Catalogue of Microorganisms (GCM) 10K type strain sequencing project: providing services to taxonomists for standard genome sequencing and annotation.</title>
        <authorList>
            <consortium name="The Broad Institute Genomics Platform"/>
            <consortium name="The Broad Institute Genome Sequencing Center for Infectious Disease"/>
            <person name="Wu L."/>
            <person name="Ma J."/>
        </authorList>
    </citation>
    <scope>NUCLEOTIDE SEQUENCE [LARGE SCALE GENOMIC DNA]</scope>
    <source>
        <strain evidence="2">KCTC 23314</strain>
    </source>
</reference>
<sequence length="367" mass="41749">MHFLILSGANERAIVAACRSLRSDGIGFSIIARPRQDPIARSFLTKHVVATRSQDTLDVDDLVQTILAVRHRLPARLIYLPVSEALNRLVLRHRDRLTQECRLEIPLPSLATYELLSDKASFNALALQFGLELPPSETLPHTAPLPLVAKPHAEFDAATHRKLYPVLMFEEHERQAFFANENVANYFFQRFVRGASHYYLMFFDRAGRCASLFQENMAQQPGGKSILAAQSCDCPSPDFLERLTRCIASTGFFGFCMVEAITVEGRSYLIELNPRLWGPLSLAVRAGFRIAWLGAPEAMVFPAPPDRKVRYAWLSGMLGTHLAGRKIRWYQRKRRDFYAHLWSFVRQDIYCSSLASLPMAVRELRRP</sequence>